<name>A0A812SCB9_SYMPI</name>
<keyword evidence="3" id="KW-1185">Reference proteome</keyword>
<protein>
    <submittedName>
        <fullName evidence="2">Uncharacterized protein</fullName>
    </submittedName>
</protein>
<feature type="non-terminal residue" evidence="2">
    <location>
        <position position="400"/>
    </location>
</feature>
<feature type="compositionally biased region" description="Low complexity" evidence="1">
    <location>
        <begin position="172"/>
        <end position="184"/>
    </location>
</feature>
<dbReference type="Proteomes" id="UP000649617">
    <property type="component" value="Unassembled WGS sequence"/>
</dbReference>
<organism evidence="2 3">
    <name type="scientific">Symbiodinium pilosum</name>
    <name type="common">Dinoflagellate</name>
    <dbReference type="NCBI Taxonomy" id="2952"/>
    <lineage>
        <taxon>Eukaryota</taxon>
        <taxon>Sar</taxon>
        <taxon>Alveolata</taxon>
        <taxon>Dinophyceae</taxon>
        <taxon>Suessiales</taxon>
        <taxon>Symbiodiniaceae</taxon>
        <taxon>Symbiodinium</taxon>
    </lineage>
</organism>
<accession>A0A812SCB9</accession>
<dbReference type="AlphaFoldDB" id="A0A812SCB9"/>
<dbReference type="EMBL" id="CAJNIZ010023643">
    <property type="protein sequence ID" value="CAE7470554.1"/>
    <property type="molecule type" value="Genomic_DNA"/>
</dbReference>
<proteinExistence type="predicted"/>
<reference evidence="2" key="1">
    <citation type="submission" date="2021-02" db="EMBL/GenBank/DDBJ databases">
        <authorList>
            <person name="Dougan E. K."/>
            <person name="Rhodes N."/>
            <person name="Thang M."/>
            <person name="Chan C."/>
        </authorList>
    </citation>
    <scope>NUCLEOTIDE SEQUENCE</scope>
</reference>
<evidence type="ECO:0000256" key="1">
    <source>
        <dbReference type="SAM" id="MobiDB-lite"/>
    </source>
</evidence>
<sequence length="400" mass="44380">AASTNFHGYFKNWESYKNALSVVHTLHRLSVKDKFERWANAHLDFLHHDISPSSCITLMHSLILLLNSSLKRFYPKSVQGVLVLEAMKHCVPTLNSGRERTMQWIFSKGGADTSRRMNLLNLPMKTSMACKKMQQMETPEQARGKQASNPADILKAKLLEVFPSGPSGAGSSGTQAGQSGTSGSDKGGDQPPADVKKNELKKAAFTGYQKAEKENYSTELRGLDTDDVRDLTALDEAMLALRYAAQFVKKRNAVAQADAEEDGDAEEDVDLVETNTFDLLANDDMISSFTFCVSIFYEFLWQGQAMFMFMVHEIMTSRVVVNGKDVRAWSVLRTEIQHILVKSHEKAFQIPAGGKGDKQDGKSALSAMELAELLTQDFLQKPAETVEFGEGLDEEDLHGI</sequence>
<evidence type="ECO:0000313" key="2">
    <source>
        <dbReference type="EMBL" id="CAE7470554.1"/>
    </source>
</evidence>
<comment type="caution">
    <text evidence="2">The sequence shown here is derived from an EMBL/GenBank/DDBJ whole genome shotgun (WGS) entry which is preliminary data.</text>
</comment>
<gene>
    <name evidence="2" type="ORF">SPIL2461_LOCUS11911</name>
</gene>
<feature type="region of interest" description="Disordered" evidence="1">
    <location>
        <begin position="164"/>
        <end position="195"/>
    </location>
</feature>
<feature type="non-terminal residue" evidence="2">
    <location>
        <position position="1"/>
    </location>
</feature>
<evidence type="ECO:0000313" key="3">
    <source>
        <dbReference type="Proteomes" id="UP000649617"/>
    </source>
</evidence>